<evidence type="ECO:0000313" key="3">
    <source>
        <dbReference type="Proteomes" id="UP000199541"/>
    </source>
</evidence>
<proteinExistence type="predicted"/>
<organism evidence="2 3">
    <name type="scientific">Allgaiera indica</name>
    <dbReference type="NCBI Taxonomy" id="765699"/>
    <lineage>
        <taxon>Bacteria</taxon>
        <taxon>Pseudomonadati</taxon>
        <taxon>Pseudomonadota</taxon>
        <taxon>Alphaproteobacteria</taxon>
        <taxon>Rhodobacterales</taxon>
        <taxon>Paracoccaceae</taxon>
        <taxon>Allgaiera</taxon>
    </lineage>
</organism>
<feature type="compositionally biased region" description="Pro residues" evidence="1">
    <location>
        <begin position="125"/>
        <end position="139"/>
    </location>
</feature>
<gene>
    <name evidence="2" type="ORF">SAMN05444006_10580</name>
</gene>
<evidence type="ECO:0000256" key="1">
    <source>
        <dbReference type="SAM" id="MobiDB-lite"/>
    </source>
</evidence>
<evidence type="ECO:0000313" key="2">
    <source>
        <dbReference type="EMBL" id="SDW60489.1"/>
    </source>
</evidence>
<comment type="caution">
    <text evidence="2">The sequence shown here is derived from an EMBL/GenBank/DDBJ whole genome shotgun (WGS) entry which is preliminary data.</text>
</comment>
<feature type="region of interest" description="Disordered" evidence="1">
    <location>
        <begin position="115"/>
        <end position="143"/>
    </location>
</feature>
<name>A0A1H2UXY0_9RHOB</name>
<reference evidence="2 3" key="1">
    <citation type="submission" date="2016-10" db="EMBL/GenBank/DDBJ databases">
        <authorList>
            <person name="Varghese N."/>
            <person name="Submissions S."/>
        </authorList>
    </citation>
    <scope>NUCLEOTIDE SEQUENCE [LARGE SCALE GENOMIC DNA]</scope>
    <source>
        <strain evidence="2 3">DSM 24802</strain>
    </source>
</reference>
<sequence length="243" mass="25755">MIRETLANEAGLRPAARASAETVLTIADDPMRLGAKVCRTAALHAWGSASCCKHALGATTHHPHVRMFVPGAGYHSMAPAGSPAAPASSCMSGFSPACSAASFCRGWPRSIVPTSSPSSMISPGSPSPRPSPPGLPLPASPNGWSMDSVEKFDPDFQPARHAARSSRCLTPLTVSAWRVRGGFGRLRRCGTRPWRRSEAKTVETEYALEVGEEHLDLLAGATGRDIRIVRGDLPRLLARALLS</sequence>
<keyword evidence="3" id="KW-1185">Reference proteome</keyword>
<accession>A0A1H2UXY0</accession>
<dbReference type="EMBL" id="FNOB01000005">
    <property type="protein sequence ID" value="SDW60489.1"/>
    <property type="molecule type" value="Genomic_DNA"/>
</dbReference>
<feature type="compositionally biased region" description="Low complexity" evidence="1">
    <location>
        <begin position="115"/>
        <end position="124"/>
    </location>
</feature>
<protein>
    <submittedName>
        <fullName evidence="2">Uncharacterized protein</fullName>
    </submittedName>
</protein>
<dbReference type="Proteomes" id="UP000199541">
    <property type="component" value="Unassembled WGS sequence"/>
</dbReference>